<gene>
    <name evidence="4" type="ORF">AUK18_01275</name>
</gene>
<dbReference type="GO" id="GO:0015937">
    <property type="term" value="P:coenzyme A biosynthetic process"/>
    <property type="evidence" value="ECO:0007669"/>
    <property type="project" value="UniProtKB-KW"/>
</dbReference>
<organism evidence="4 5">
    <name type="scientific">Candidatus Beckwithbacteria bacterium CG2_30_44_31</name>
    <dbReference type="NCBI Taxonomy" id="1805035"/>
    <lineage>
        <taxon>Bacteria</taxon>
        <taxon>Candidatus Beckwithiibacteriota</taxon>
    </lineage>
</organism>
<dbReference type="GO" id="GO:0005829">
    <property type="term" value="C:cytosol"/>
    <property type="evidence" value="ECO:0007669"/>
    <property type="project" value="TreeGrafter"/>
</dbReference>
<evidence type="ECO:0000256" key="3">
    <source>
        <dbReference type="ARBA" id="ARBA00022993"/>
    </source>
</evidence>
<protein>
    <recommendedName>
        <fullName evidence="6">Pantothenate kinase</fullName>
    </recommendedName>
</protein>
<evidence type="ECO:0000313" key="5">
    <source>
        <dbReference type="Proteomes" id="UP000183605"/>
    </source>
</evidence>
<name>A0A1J5AYZ7_9BACT</name>
<accession>A0A1J5AYZ7</accession>
<dbReference type="GO" id="GO:0004594">
    <property type="term" value="F:pantothenate kinase activity"/>
    <property type="evidence" value="ECO:0007669"/>
    <property type="project" value="TreeGrafter"/>
</dbReference>
<dbReference type="SUPFAM" id="SSF53067">
    <property type="entry name" value="Actin-like ATPase domain"/>
    <property type="match status" value="1"/>
</dbReference>
<dbReference type="Pfam" id="PF03630">
    <property type="entry name" value="Fumble"/>
    <property type="match status" value="1"/>
</dbReference>
<comment type="caution">
    <text evidence="4">The sequence shown here is derived from an EMBL/GenBank/DDBJ whole genome shotgun (WGS) entry which is preliminary data.</text>
</comment>
<dbReference type="Proteomes" id="UP000183605">
    <property type="component" value="Unassembled WGS sequence"/>
</dbReference>
<dbReference type="PANTHER" id="PTHR12280:SF20">
    <property type="entry name" value="4'-PHOSPHOPANTETHEINE PHOSPHATASE"/>
    <property type="match status" value="1"/>
</dbReference>
<evidence type="ECO:0000256" key="1">
    <source>
        <dbReference type="ARBA" id="ARBA00022741"/>
    </source>
</evidence>
<evidence type="ECO:0000313" key="4">
    <source>
        <dbReference type="EMBL" id="OIP03748.1"/>
    </source>
</evidence>
<keyword evidence="2" id="KW-0067">ATP-binding</keyword>
<reference evidence="4 5" key="1">
    <citation type="journal article" date="2016" name="Environ. Microbiol.">
        <title>Genomic resolution of a cold subsurface aquifer community provides metabolic insights for novel microbes adapted to high CO concentrations.</title>
        <authorList>
            <person name="Probst A.J."/>
            <person name="Castelle C.J."/>
            <person name="Singh A."/>
            <person name="Brown C.T."/>
            <person name="Anantharaman K."/>
            <person name="Sharon I."/>
            <person name="Hug L.A."/>
            <person name="Burstein D."/>
            <person name="Emerson J.B."/>
            <person name="Thomas B.C."/>
            <person name="Banfield J.F."/>
        </authorList>
    </citation>
    <scope>NUCLEOTIDE SEQUENCE [LARGE SCALE GENOMIC DNA]</scope>
    <source>
        <strain evidence="4">CG2_30_44_31</strain>
    </source>
</reference>
<dbReference type="CDD" id="cd24085">
    <property type="entry name" value="ASKHA_NBD_PanK-II_bac"/>
    <property type="match status" value="1"/>
</dbReference>
<dbReference type="Gene3D" id="3.30.420.40">
    <property type="match status" value="1"/>
</dbReference>
<keyword evidence="1" id="KW-0547">Nucleotide-binding</keyword>
<dbReference type="EMBL" id="MNXQ01000025">
    <property type="protein sequence ID" value="OIP03748.1"/>
    <property type="molecule type" value="Genomic_DNA"/>
</dbReference>
<evidence type="ECO:0008006" key="6">
    <source>
        <dbReference type="Google" id="ProtNLM"/>
    </source>
</evidence>
<evidence type="ECO:0000256" key="2">
    <source>
        <dbReference type="ARBA" id="ARBA00022840"/>
    </source>
</evidence>
<dbReference type="GO" id="GO:0005524">
    <property type="term" value="F:ATP binding"/>
    <property type="evidence" value="ECO:0007669"/>
    <property type="project" value="UniProtKB-KW"/>
</dbReference>
<dbReference type="InterPro" id="IPR043129">
    <property type="entry name" value="ATPase_NBD"/>
</dbReference>
<dbReference type="AlphaFoldDB" id="A0A1J5AYZ7"/>
<sequence length="242" mass="25587">MKTLGVDFGASYVDAVLFNGKKILKTWSVEKANFTKNWLKQLAGNTPVATTQDKNELECLAKGGLWLAKLKSAVTVSCGTGTAVIWARKNQPTIHLGGTGVGGGTIQGLGKLLLKTKKVEEIFRLAQTGNKTKVDLTVGDILGKGIGLLPPEATAANFGKLNSTKKEDLAQSLIAMVAETIGLVSCLAAGQTGEKKIVFVGRVSTNKVVQKYLRQVCALFKLSPVFPPRAEYATALGAAILT</sequence>
<keyword evidence="3" id="KW-0173">Coenzyme A biosynthesis</keyword>
<dbReference type="InterPro" id="IPR004567">
    <property type="entry name" value="Type_II_PanK"/>
</dbReference>
<proteinExistence type="predicted"/>
<dbReference type="PANTHER" id="PTHR12280">
    <property type="entry name" value="PANTOTHENATE KINASE"/>
    <property type="match status" value="1"/>
</dbReference>